<dbReference type="KEGG" id="pfer:IRI77_05015"/>
<organism evidence="1 2">
    <name type="scientific">Paludibaculum fermentans</name>
    <dbReference type="NCBI Taxonomy" id="1473598"/>
    <lineage>
        <taxon>Bacteria</taxon>
        <taxon>Pseudomonadati</taxon>
        <taxon>Acidobacteriota</taxon>
        <taxon>Terriglobia</taxon>
        <taxon>Bryobacterales</taxon>
        <taxon>Bryobacteraceae</taxon>
        <taxon>Paludibaculum</taxon>
    </lineage>
</organism>
<dbReference type="EMBL" id="CP063849">
    <property type="protein sequence ID" value="QOY89320.1"/>
    <property type="molecule type" value="Genomic_DNA"/>
</dbReference>
<reference evidence="1 2" key="1">
    <citation type="submission" date="2020-10" db="EMBL/GenBank/DDBJ databases">
        <title>Complete genome sequence of Paludibaculum fermentans P105T, a facultatively anaerobic acidobacterium capable of dissimilatory Fe(III) reduction.</title>
        <authorList>
            <person name="Dedysh S.N."/>
            <person name="Beletsky A.V."/>
            <person name="Kulichevskaya I.S."/>
            <person name="Mardanov A.V."/>
            <person name="Ravin N.V."/>
        </authorList>
    </citation>
    <scope>NUCLEOTIDE SEQUENCE [LARGE SCALE GENOMIC DNA]</scope>
    <source>
        <strain evidence="1 2">P105</strain>
    </source>
</reference>
<sequence>MDSTIIEVSHFFGDFPLIHGGSVVPGPDPKILKPKVVALQRDTAALLKLLGGDGEDRLRFWEIIKGITTPVQLEMASHQLDVMQNMLKQVAASTKALEKASKPAARAAKGGA</sequence>
<name>A0A7S7SMR6_PALFE</name>
<evidence type="ECO:0000313" key="2">
    <source>
        <dbReference type="Proteomes" id="UP000593892"/>
    </source>
</evidence>
<proteinExistence type="predicted"/>
<keyword evidence="2" id="KW-1185">Reference proteome</keyword>
<gene>
    <name evidence="1" type="ORF">IRI77_05015</name>
</gene>
<evidence type="ECO:0000313" key="1">
    <source>
        <dbReference type="EMBL" id="QOY89320.1"/>
    </source>
</evidence>
<dbReference type="AlphaFoldDB" id="A0A7S7SMR6"/>
<accession>A0A7S7SMR6</accession>
<protein>
    <submittedName>
        <fullName evidence="1">Uncharacterized protein</fullName>
    </submittedName>
</protein>
<dbReference type="Proteomes" id="UP000593892">
    <property type="component" value="Chromosome"/>
</dbReference>
<dbReference type="RefSeq" id="WP_194450982.1">
    <property type="nucleotide sequence ID" value="NZ_CP063849.1"/>
</dbReference>